<name>A0A1D9PUG6_SCLS1</name>
<feature type="transmembrane region" description="Helical" evidence="8">
    <location>
        <begin position="391"/>
        <end position="412"/>
    </location>
</feature>
<feature type="compositionally biased region" description="Acidic residues" evidence="7">
    <location>
        <begin position="431"/>
        <end position="440"/>
    </location>
</feature>
<dbReference type="VEuPathDB" id="FungiDB:sscle_01g010800"/>
<evidence type="ECO:0000256" key="2">
    <source>
        <dbReference type="ARBA" id="ARBA00009808"/>
    </source>
</evidence>
<dbReference type="AlphaFoldDB" id="A0A1D9PUG6"/>
<dbReference type="InterPro" id="IPR006634">
    <property type="entry name" value="TLC-dom"/>
</dbReference>
<dbReference type="EMBL" id="CP017814">
    <property type="protein sequence ID" value="APA06310.1"/>
    <property type="molecule type" value="Genomic_DNA"/>
</dbReference>
<evidence type="ECO:0000313" key="11">
    <source>
        <dbReference type="Proteomes" id="UP000177798"/>
    </source>
</evidence>
<evidence type="ECO:0000259" key="9">
    <source>
        <dbReference type="PROSITE" id="PS50922"/>
    </source>
</evidence>
<dbReference type="PROSITE" id="PS50922">
    <property type="entry name" value="TLC"/>
    <property type="match status" value="1"/>
</dbReference>
<evidence type="ECO:0000256" key="1">
    <source>
        <dbReference type="ARBA" id="ARBA00004141"/>
    </source>
</evidence>
<sequence length="505" mass="57506">MTNISAGYDDTEPSSNSPIFIKQNSQSVRLAKPSGNGILDIDFCHSSSTLSTVNKLDETSDKEYPQSKRLASSMKLKKTKTTSQWIIDHQIGISINFLILLSTAHICFPNIRVQTGKFFQLSYHNPNSGNYAIGPNDICIVIYWVVLFTALRATVMDYVLMPFSTKAGVKRVRDQARFCEQAWLLVYYSVFWTMGMYIMITSDYWLNLKNMWTNFPIREISGLSKWYTLAQYAFWLQQFLVLHVEKRRKDHWQMFAHHVVTTLLIFCSYCYHQTRVANLILCIMDVVDLFFPTAKCLKYAGYDVLCNIMFGLFMIVWVAARHIIFMMATYSVYAHSDTASPPGCYKGQMGSITGPFPPSDRYAHLLEPFIRPGGLVCWTGPVKWGFVNSLLFLQVLTLIWFSMILKVALKVLKGGKADDTRSDNEEKAENENGMDAESEETQSKEKEEHDLDTAQYSDNGQRMKSKPLGEIGAESLNFRGRTLLAYQNKPKKNTGHMTGASAVKN</sequence>
<feature type="transmembrane region" description="Helical" evidence="8">
    <location>
        <begin position="182"/>
        <end position="206"/>
    </location>
</feature>
<dbReference type="Proteomes" id="UP000177798">
    <property type="component" value="Chromosome 1"/>
</dbReference>
<feature type="region of interest" description="Disordered" evidence="7">
    <location>
        <begin position="484"/>
        <end position="505"/>
    </location>
</feature>
<evidence type="ECO:0000256" key="6">
    <source>
        <dbReference type="PROSITE-ProRule" id="PRU00205"/>
    </source>
</evidence>
<comment type="subcellular location">
    <subcellularLocation>
        <location evidence="1">Membrane</location>
        <topology evidence="1">Multi-pass membrane protein</topology>
    </subcellularLocation>
</comment>
<dbReference type="InterPro" id="IPR016439">
    <property type="entry name" value="Lag1/Lac1-like"/>
</dbReference>
<dbReference type="GO" id="GO:0050291">
    <property type="term" value="F:sphingosine N-acyltransferase activity"/>
    <property type="evidence" value="ECO:0007669"/>
    <property type="project" value="InterPro"/>
</dbReference>
<keyword evidence="4 8" id="KW-1133">Transmembrane helix</keyword>
<proteinExistence type="inferred from homology"/>
<feature type="transmembrane region" description="Helical" evidence="8">
    <location>
        <begin position="141"/>
        <end position="161"/>
    </location>
</feature>
<feature type="region of interest" description="Disordered" evidence="7">
    <location>
        <begin position="416"/>
        <end position="471"/>
    </location>
</feature>
<feature type="transmembrane region" description="Helical" evidence="8">
    <location>
        <begin position="309"/>
        <end position="333"/>
    </location>
</feature>
<accession>A0A1D9PUG6</accession>
<evidence type="ECO:0000313" key="10">
    <source>
        <dbReference type="EMBL" id="APA06310.1"/>
    </source>
</evidence>
<dbReference type="GO" id="GO:0046513">
    <property type="term" value="P:ceramide biosynthetic process"/>
    <property type="evidence" value="ECO:0007669"/>
    <property type="project" value="InterPro"/>
</dbReference>
<dbReference type="OrthoDB" id="537032at2759"/>
<keyword evidence="5 6" id="KW-0472">Membrane</keyword>
<comment type="similarity">
    <text evidence="2">Belongs to the sphingosine N-acyltransferase family.</text>
</comment>
<evidence type="ECO:0000256" key="7">
    <source>
        <dbReference type="SAM" id="MobiDB-lite"/>
    </source>
</evidence>
<organism evidence="10 11">
    <name type="scientific">Sclerotinia sclerotiorum (strain ATCC 18683 / 1980 / Ss-1)</name>
    <name type="common">White mold</name>
    <name type="synonym">Whetzelinia sclerotiorum</name>
    <dbReference type="NCBI Taxonomy" id="665079"/>
    <lineage>
        <taxon>Eukaryota</taxon>
        <taxon>Fungi</taxon>
        <taxon>Dikarya</taxon>
        <taxon>Ascomycota</taxon>
        <taxon>Pezizomycotina</taxon>
        <taxon>Leotiomycetes</taxon>
        <taxon>Helotiales</taxon>
        <taxon>Sclerotiniaceae</taxon>
        <taxon>Sclerotinia</taxon>
    </lineage>
</organism>
<feature type="domain" description="TLC" evidence="9">
    <location>
        <begin position="176"/>
        <end position="413"/>
    </location>
</feature>
<evidence type="ECO:0000256" key="3">
    <source>
        <dbReference type="ARBA" id="ARBA00022692"/>
    </source>
</evidence>
<evidence type="ECO:0000256" key="4">
    <source>
        <dbReference type="ARBA" id="ARBA00022989"/>
    </source>
</evidence>
<dbReference type="PANTHER" id="PTHR12560:SF0">
    <property type="entry name" value="LD18904P"/>
    <property type="match status" value="1"/>
</dbReference>
<evidence type="ECO:0000256" key="8">
    <source>
        <dbReference type="SAM" id="Phobius"/>
    </source>
</evidence>
<evidence type="ECO:0000256" key="5">
    <source>
        <dbReference type="ARBA" id="ARBA00023136"/>
    </source>
</evidence>
<dbReference type="PANTHER" id="PTHR12560">
    <property type="entry name" value="LONGEVITY ASSURANCE FACTOR 1 LAG1"/>
    <property type="match status" value="1"/>
</dbReference>
<protein>
    <recommendedName>
        <fullName evidence="9">TLC domain-containing protein</fullName>
    </recommendedName>
</protein>
<dbReference type="GO" id="GO:0016020">
    <property type="term" value="C:membrane"/>
    <property type="evidence" value="ECO:0007669"/>
    <property type="project" value="UniProtKB-SubCell"/>
</dbReference>
<dbReference type="SMART" id="SM00724">
    <property type="entry name" value="TLC"/>
    <property type="match status" value="1"/>
</dbReference>
<gene>
    <name evidence="10" type="ORF">sscle_01g010800</name>
</gene>
<dbReference type="Pfam" id="PF03798">
    <property type="entry name" value="TRAM_LAG1_CLN8"/>
    <property type="match status" value="1"/>
</dbReference>
<feature type="compositionally biased region" description="Basic and acidic residues" evidence="7">
    <location>
        <begin position="441"/>
        <end position="452"/>
    </location>
</feature>
<feature type="compositionally biased region" description="Basic and acidic residues" evidence="7">
    <location>
        <begin position="416"/>
        <end position="430"/>
    </location>
</feature>
<feature type="transmembrane region" description="Helical" evidence="8">
    <location>
        <begin position="254"/>
        <end position="271"/>
    </location>
</feature>
<keyword evidence="3 6" id="KW-0812">Transmembrane</keyword>
<reference evidence="11" key="1">
    <citation type="journal article" date="2017" name="Genome Biol. Evol.">
        <title>The complete genome sequence of the phytopathogenic fungus Sclerotinia sclerotiorum reveals insights into the genome architecture of broad host range pathogens.</title>
        <authorList>
            <person name="Derbyshire M."/>
            <person name="Denton-Giles M."/>
            <person name="Hegedus D."/>
            <person name="Seifbarghy S."/>
            <person name="Rollins J."/>
            <person name="van Kan J."/>
            <person name="Seidl M.F."/>
            <person name="Faino L."/>
            <person name="Mbengue M."/>
            <person name="Navaud O."/>
            <person name="Raffaele S."/>
            <person name="Hammond-Kosack K."/>
            <person name="Heard S."/>
            <person name="Oliver R."/>
        </authorList>
    </citation>
    <scope>NUCLEOTIDE SEQUENCE [LARGE SCALE GENOMIC DNA]</scope>
    <source>
        <strain evidence="11">ATCC 18683 / 1980 / Ss-1</strain>
    </source>
</reference>